<feature type="transmembrane region" description="Helical" evidence="1">
    <location>
        <begin position="94"/>
        <end position="119"/>
    </location>
</feature>
<keyword evidence="1" id="KW-0812">Transmembrane</keyword>
<feature type="transmembrane region" description="Helical" evidence="1">
    <location>
        <begin position="68"/>
        <end position="88"/>
    </location>
</feature>
<feature type="transmembrane region" description="Helical" evidence="1">
    <location>
        <begin position="38"/>
        <end position="56"/>
    </location>
</feature>
<comment type="caution">
    <text evidence="2">The sequence shown here is derived from an EMBL/GenBank/DDBJ whole genome shotgun (WGS) entry which is preliminary data.</text>
</comment>
<dbReference type="EMBL" id="JAHLZF010000003">
    <property type="protein sequence ID" value="MBU6080036.1"/>
    <property type="molecule type" value="Genomic_DNA"/>
</dbReference>
<protein>
    <submittedName>
        <fullName evidence="2">Cbb3-type cytochrome c oxidase subunit I</fullName>
    </submittedName>
</protein>
<evidence type="ECO:0000313" key="3">
    <source>
        <dbReference type="Proteomes" id="UP000812672"/>
    </source>
</evidence>
<name>A0ABS6GMB7_9BACI</name>
<reference evidence="2 3" key="1">
    <citation type="journal article" date="2011" name="Int. J. Syst. Evol. Microbiol.">
        <title>Allobacillus halotolerans gen. nov., sp. nov. isolated from shrimp paste.</title>
        <authorList>
            <person name="Sheu S.Y."/>
            <person name="Arun A.B."/>
            <person name="Jiang S.R."/>
            <person name="Young C.C."/>
            <person name="Chen W.M."/>
        </authorList>
    </citation>
    <scope>NUCLEOTIDE SEQUENCE [LARGE SCALE GENOMIC DNA]</scope>
    <source>
        <strain evidence="2 3">LMG 24826</strain>
    </source>
</reference>
<dbReference type="Proteomes" id="UP000812672">
    <property type="component" value="Unassembled WGS sequence"/>
</dbReference>
<evidence type="ECO:0000313" key="2">
    <source>
        <dbReference type="EMBL" id="MBU6080036.1"/>
    </source>
</evidence>
<sequence>MGPWWIRIAALYLIFGISVGIFMSSTLALNWASAHAHVNLAGWATTGLIGVIYSVFPNAGNNRLGKIHFWLHQIGLPLFLLSTFLVQVPNMLETAHLLTFTGAGLFGLGLILFLINLFVNVREADAVTKN</sequence>
<gene>
    <name evidence="2" type="ORF">KQ486_03315</name>
</gene>
<feature type="transmembrane region" description="Helical" evidence="1">
    <location>
        <begin position="12"/>
        <end position="32"/>
    </location>
</feature>
<dbReference type="SUPFAM" id="SSF81442">
    <property type="entry name" value="Cytochrome c oxidase subunit I-like"/>
    <property type="match status" value="1"/>
</dbReference>
<evidence type="ECO:0000256" key="1">
    <source>
        <dbReference type="SAM" id="Phobius"/>
    </source>
</evidence>
<keyword evidence="1" id="KW-1133">Transmembrane helix</keyword>
<dbReference type="InterPro" id="IPR036927">
    <property type="entry name" value="Cyt_c_oxase-like_su1_sf"/>
</dbReference>
<dbReference type="RefSeq" id="WP_144163264.1">
    <property type="nucleotide sequence ID" value="NZ_CAUPKR010000002.1"/>
</dbReference>
<proteinExistence type="predicted"/>
<dbReference type="Gene3D" id="1.20.210.10">
    <property type="entry name" value="Cytochrome c oxidase-like, subunit I domain"/>
    <property type="match status" value="1"/>
</dbReference>
<keyword evidence="1" id="KW-0472">Membrane</keyword>
<accession>A0ABS6GMB7</accession>
<organism evidence="2 3">
    <name type="scientific">Allobacillus halotolerans</name>
    <dbReference type="NCBI Taxonomy" id="570278"/>
    <lineage>
        <taxon>Bacteria</taxon>
        <taxon>Bacillati</taxon>
        <taxon>Bacillota</taxon>
        <taxon>Bacilli</taxon>
        <taxon>Bacillales</taxon>
        <taxon>Bacillaceae</taxon>
        <taxon>Allobacillus</taxon>
    </lineage>
</organism>
<keyword evidence="3" id="KW-1185">Reference proteome</keyword>